<evidence type="ECO:0000313" key="1">
    <source>
        <dbReference type="EMBL" id="APG15407.1"/>
    </source>
</evidence>
<sequence>MKTETISCRFIGDFKVGDNMVYNAGLLCKLAESGSTFNKLMLLQAGAITEAALWEIIYRAQNFHREGLPNIPEEDRAEIEGKKVERFKAIIDVMKKYKILDKAGANIYDELDKLREYRNKVHIQLDVKLEGVPRDEDKAFTDPVRDWALKLNVRVLNFLTENFARPADLAQFAHNINVPSP</sequence>
<reference evidence="1 2" key="1">
    <citation type="submission" date="2016-11" db="EMBL/GenBank/DDBJ databases">
        <title>Complete Genome Sequence of Bradyrhizobium sp. strain J5, an isolated from soybean nodule in Hokkaido.</title>
        <authorList>
            <person name="Kanehara K."/>
        </authorList>
    </citation>
    <scope>NUCLEOTIDE SEQUENCE [LARGE SCALE GENOMIC DNA]</scope>
    <source>
        <strain evidence="1 2">J5</strain>
    </source>
</reference>
<name>A0A1L3FPZ5_BRAJP</name>
<dbReference type="EMBL" id="CP017637">
    <property type="protein sequence ID" value="APG15407.1"/>
    <property type="molecule type" value="Genomic_DNA"/>
</dbReference>
<evidence type="ECO:0008006" key="3">
    <source>
        <dbReference type="Google" id="ProtNLM"/>
    </source>
</evidence>
<dbReference type="OrthoDB" id="8232607at2"/>
<proteinExistence type="predicted"/>
<dbReference type="RefSeq" id="WP_035716495.1">
    <property type="nucleotide sequence ID" value="NZ_CP017637.1"/>
</dbReference>
<dbReference type="Proteomes" id="UP000181962">
    <property type="component" value="Chromosome"/>
</dbReference>
<dbReference type="AlphaFoldDB" id="A0A1L3FPZ5"/>
<gene>
    <name evidence="1" type="ORF">BKD09_44715</name>
</gene>
<evidence type="ECO:0000313" key="2">
    <source>
        <dbReference type="Proteomes" id="UP000181962"/>
    </source>
</evidence>
<protein>
    <recommendedName>
        <fullName evidence="3">HEPN AbiU2-like domain-containing protein</fullName>
    </recommendedName>
</protein>
<organism evidence="1 2">
    <name type="scientific">Bradyrhizobium japonicum</name>
    <dbReference type="NCBI Taxonomy" id="375"/>
    <lineage>
        <taxon>Bacteria</taxon>
        <taxon>Pseudomonadati</taxon>
        <taxon>Pseudomonadota</taxon>
        <taxon>Alphaproteobacteria</taxon>
        <taxon>Hyphomicrobiales</taxon>
        <taxon>Nitrobacteraceae</taxon>
        <taxon>Bradyrhizobium</taxon>
    </lineage>
</organism>
<accession>A0A1L3FPZ5</accession>